<keyword evidence="2" id="KW-1185">Reference proteome</keyword>
<dbReference type="EMBL" id="JAQNDM010000002">
    <property type="protein sequence ID" value="MDC0710181.1"/>
    <property type="molecule type" value="Genomic_DNA"/>
</dbReference>
<accession>A0ABT5D9D5</accession>
<evidence type="ECO:0000313" key="2">
    <source>
        <dbReference type="Proteomes" id="UP001221838"/>
    </source>
</evidence>
<protein>
    <submittedName>
        <fullName evidence="1">Uncharacterized protein</fullName>
    </submittedName>
</protein>
<organism evidence="1 2">
    <name type="scientific">Stigmatella ashevillensis</name>
    <dbReference type="NCBI Taxonomy" id="2995309"/>
    <lineage>
        <taxon>Bacteria</taxon>
        <taxon>Pseudomonadati</taxon>
        <taxon>Myxococcota</taxon>
        <taxon>Myxococcia</taxon>
        <taxon>Myxococcales</taxon>
        <taxon>Cystobacterineae</taxon>
        <taxon>Archangiaceae</taxon>
        <taxon>Stigmatella</taxon>
    </lineage>
</organism>
<gene>
    <name evidence="1" type="ORF">POL68_17015</name>
</gene>
<name>A0ABT5D9D5_9BACT</name>
<dbReference type="Proteomes" id="UP001221838">
    <property type="component" value="Unassembled WGS sequence"/>
</dbReference>
<dbReference type="RefSeq" id="WP_272139384.1">
    <property type="nucleotide sequence ID" value="NZ_JAQNDM010000002.1"/>
</dbReference>
<proteinExistence type="predicted"/>
<evidence type="ECO:0000313" key="1">
    <source>
        <dbReference type="EMBL" id="MDC0710181.1"/>
    </source>
</evidence>
<reference evidence="1 2" key="1">
    <citation type="submission" date="2022-11" db="EMBL/GenBank/DDBJ databases">
        <title>Minimal conservation of predation-associated metabolite biosynthetic gene clusters underscores biosynthetic potential of Myxococcota including descriptions for ten novel species: Archangium lansinium sp. nov., Myxococcus landrumus sp. nov., Nannocystis bai.</title>
        <authorList>
            <person name="Ahearne A."/>
            <person name="Stevens C."/>
            <person name="Dowd S."/>
        </authorList>
    </citation>
    <scope>NUCLEOTIDE SEQUENCE [LARGE SCALE GENOMIC DNA]</scope>
    <source>
        <strain evidence="1 2">NCWAL01</strain>
    </source>
</reference>
<comment type="caution">
    <text evidence="1">The sequence shown here is derived from an EMBL/GenBank/DDBJ whole genome shotgun (WGS) entry which is preliminary data.</text>
</comment>
<sequence length="217" mass="23440">MPITVRNTRQQLNDSASIVSLLGDFAFFDATRAWVFPGVEPRAGADGCVGSLCVSRALELSHPGLLEPLALHLSFNMTRLLVPSLQALQRLSPEPLKVTLEAVRFTARPSSSPALVSLCPGGPIILPEISLQLDQTRDWNFGRAGGLLTRMGFEPSTQSNGLAYLQAVLTPFSKRYLDTVADKLAVALANRIKKRLRFQDVSGSSQGCSGLVIQVHS</sequence>